<sequence length="282" mass="29227">MSTTPTPEARLRDRSRNAAARLEGKVAIVTGATQGLGADIARSLAEEGARVLIAGLDADAGHALAASIGASARFAPTDVTDDVQLDRAIAMAIDAFGGLDLIVNNACSYDDAGLASTREQWARLLDVNLVSAAILAQKAAPHLRRGGVIVNLGSVGGKFGAAGRALYPASKAALLQLTRNLAVDLAPRGLRAVSVSPAWTWSPSLERLAGGSVELADRVGRPLHPLGRVGRGDEIGRVVAFLCSDDASWITGVDVPVDGGFSMLGPDQGVSPREWFGRQPPQ</sequence>
<dbReference type="InterPro" id="IPR002347">
    <property type="entry name" value="SDR_fam"/>
</dbReference>
<dbReference type="PANTHER" id="PTHR43639:SF1">
    <property type="entry name" value="SHORT-CHAIN DEHYDROGENASE_REDUCTASE FAMILY PROTEIN"/>
    <property type="match status" value="1"/>
</dbReference>
<accession>A0A6P2HGL0</accession>
<dbReference type="PANTHER" id="PTHR43639">
    <property type="entry name" value="OXIDOREDUCTASE, SHORT-CHAIN DEHYDROGENASE/REDUCTASE FAMILY (AFU_ORTHOLOGUE AFUA_5G02870)"/>
    <property type="match status" value="1"/>
</dbReference>
<organism evidence="3 4">
    <name type="scientific">Burkholderia aenigmatica</name>
    <dbReference type="NCBI Taxonomy" id="2015348"/>
    <lineage>
        <taxon>Bacteria</taxon>
        <taxon>Pseudomonadati</taxon>
        <taxon>Pseudomonadota</taxon>
        <taxon>Betaproteobacteria</taxon>
        <taxon>Burkholderiales</taxon>
        <taxon>Burkholderiaceae</taxon>
        <taxon>Burkholderia</taxon>
        <taxon>Burkholderia cepacia complex</taxon>
    </lineage>
</organism>
<dbReference type="FunFam" id="3.40.50.720:FF:000084">
    <property type="entry name" value="Short-chain dehydrogenase reductase"/>
    <property type="match status" value="1"/>
</dbReference>
<comment type="similarity">
    <text evidence="1">Belongs to the short-chain dehydrogenases/reductases (SDR) family.</text>
</comment>
<dbReference type="GO" id="GO:0016491">
    <property type="term" value="F:oxidoreductase activity"/>
    <property type="evidence" value="ECO:0007669"/>
    <property type="project" value="UniProtKB-KW"/>
</dbReference>
<dbReference type="InterPro" id="IPR036291">
    <property type="entry name" value="NAD(P)-bd_dom_sf"/>
</dbReference>
<dbReference type="SUPFAM" id="SSF51735">
    <property type="entry name" value="NAD(P)-binding Rossmann-fold domains"/>
    <property type="match status" value="1"/>
</dbReference>
<evidence type="ECO:0000313" key="4">
    <source>
        <dbReference type="Proteomes" id="UP000494261"/>
    </source>
</evidence>
<evidence type="ECO:0000313" key="3">
    <source>
        <dbReference type="EMBL" id="VWB14765.1"/>
    </source>
</evidence>
<dbReference type="Pfam" id="PF13561">
    <property type="entry name" value="adh_short_C2"/>
    <property type="match status" value="1"/>
</dbReference>
<dbReference type="AlphaFoldDB" id="A0A6P2HGL0"/>
<name>A0A6P2HGL0_9BURK</name>
<dbReference type="Gene3D" id="3.40.50.720">
    <property type="entry name" value="NAD(P)-binding Rossmann-like Domain"/>
    <property type="match status" value="1"/>
</dbReference>
<proteinExistence type="inferred from homology"/>
<dbReference type="PRINTS" id="PR00081">
    <property type="entry name" value="GDHRDH"/>
</dbReference>
<dbReference type="EMBL" id="CABVQC010000002">
    <property type="protein sequence ID" value="VWB14765.1"/>
    <property type="molecule type" value="Genomic_DNA"/>
</dbReference>
<dbReference type="Proteomes" id="UP000494261">
    <property type="component" value="Unassembled WGS sequence"/>
</dbReference>
<reference evidence="3 4" key="1">
    <citation type="submission" date="2019-09" db="EMBL/GenBank/DDBJ databases">
        <authorList>
            <person name="Depoorter E."/>
        </authorList>
    </citation>
    <scope>NUCLEOTIDE SEQUENCE [LARGE SCALE GENOMIC DNA]</scope>
    <source>
        <strain evidence="3">LMG 13014</strain>
    </source>
</reference>
<dbReference type="NCBIfam" id="NF006121">
    <property type="entry name" value="PRK08265.1"/>
    <property type="match status" value="1"/>
</dbReference>
<evidence type="ECO:0000256" key="2">
    <source>
        <dbReference type="ARBA" id="ARBA00023002"/>
    </source>
</evidence>
<dbReference type="PROSITE" id="PS00061">
    <property type="entry name" value="ADH_SHORT"/>
    <property type="match status" value="1"/>
</dbReference>
<keyword evidence="2" id="KW-0560">Oxidoreductase</keyword>
<gene>
    <name evidence="3" type="ORF">BLA13014_00399</name>
</gene>
<dbReference type="PRINTS" id="PR00080">
    <property type="entry name" value="SDRFAMILY"/>
</dbReference>
<dbReference type="InterPro" id="IPR020904">
    <property type="entry name" value="Sc_DH/Rdtase_CS"/>
</dbReference>
<evidence type="ECO:0000256" key="1">
    <source>
        <dbReference type="ARBA" id="ARBA00006484"/>
    </source>
</evidence>
<protein>
    <submittedName>
        <fullName evidence="3">Short-chain dehydrogenase</fullName>
    </submittedName>
</protein>
<dbReference type="RefSeq" id="WP_175021017.1">
    <property type="nucleotide sequence ID" value="NZ_CABVQC010000002.1"/>
</dbReference>
<dbReference type="CDD" id="cd05233">
    <property type="entry name" value="SDR_c"/>
    <property type="match status" value="1"/>
</dbReference>